<evidence type="ECO:0000313" key="2">
    <source>
        <dbReference type="EMBL" id="JAT29088.1"/>
    </source>
</evidence>
<feature type="region of interest" description="Disordered" evidence="1">
    <location>
        <begin position="34"/>
        <end position="161"/>
    </location>
</feature>
<gene>
    <name evidence="2" type="ORF">g.10908</name>
</gene>
<feature type="non-terminal residue" evidence="2">
    <location>
        <position position="1"/>
    </location>
</feature>
<name>A0A1B6LZI9_9HEMI</name>
<reference evidence="2" key="1">
    <citation type="submission" date="2015-11" db="EMBL/GenBank/DDBJ databases">
        <title>De novo transcriptome assembly of four potential Pierce s Disease insect vectors from Arizona vineyards.</title>
        <authorList>
            <person name="Tassone E.E."/>
        </authorList>
    </citation>
    <scope>NUCLEOTIDE SEQUENCE</scope>
</reference>
<protein>
    <submittedName>
        <fullName evidence="2">Uncharacterized protein</fullName>
    </submittedName>
</protein>
<feature type="compositionally biased region" description="Polar residues" evidence="1">
    <location>
        <begin position="127"/>
        <end position="161"/>
    </location>
</feature>
<organism evidence="2">
    <name type="scientific">Graphocephala atropunctata</name>
    <dbReference type="NCBI Taxonomy" id="36148"/>
    <lineage>
        <taxon>Eukaryota</taxon>
        <taxon>Metazoa</taxon>
        <taxon>Ecdysozoa</taxon>
        <taxon>Arthropoda</taxon>
        <taxon>Hexapoda</taxon>
        <taxon>Insecta</taxon>
        <taxon>Pterygota</taxon>
        <taxon>Neoptera</taxon>
        <taxon>Paraneoptera</taxon>
        <taxon>Hemiptera</taxon>
        <taxon>Auchenorrhyncha</taxon>
        <taxon>Membracoidea</taxon>
        <taxon>Cicadellidae</taxon>
        <taxon>Cicadellinae</taxon>
        <taxon>Cicadellini</taxon>
        <taxon>Graphocephala</taxon>
    </lineage>
</organism>
<sequence>IPVLPETEESISTRHSQTQEMPVIIPVLPETKNKIVDNSSPKDVAEQIGSNEEIKTTQPETSEVIKTNLNTGMAPEDYGNLTKKTHENTLKTESKEDTVKEIKEIDSKELEARKQSGANINDEKTKQQNQFEISSTKQTEASPKLNTTSSHNQNGEKATRS</sequence>
<dbReference type="EMBL" id="GEBQ01010889">
    <property type="protein sequence ID" value="JAT29088.1"/>
    <property type="molecule type" value="Transcribed_RNA"/>
</dbReference>
<feature type="region of interest" description="Disordered" evidence="1">
    <location>
        <begin position="1"/>
        <end position="20"/>
    </location>
</feature>
<feature type="compositionally biased region" description="Basic and acidic residues" evidence="1">
    <location>
        <begin position="84"/>
        <end position="114"/>
    </location>
</feature>
<evidence type="ECO:0000256" key="1">
    <source>
        <dbReference type="SAM" id="MobiDB-lite"/>
    </source>
</evidence>
<feature type="compositionally biased region" description="Polar residues" evidence="1">
    <location>
        <begin position="56"/>
        <end position="71"/>
    </location>
</feature>
<proteinExistence type="predicted"/>
<dbReference type="AlphaFoldDB" id="A0A1B6LZI9"/>
<accession>A0A1B6LZI9</accession>